<proteinExistence type="predicted"/>
<gene>
    <name evidence="1" type="ORF">AVDCRST_MAG84-2616</name>
</gene>
<sequence length="49" mass="5720">MGRRKFGNEPCTGFNGFVLLIVKAFSGWCRSQTIVLHKYLQKLFVFFSF</sequence>
<organism evidence="1">
    <name type="scientific">uncultured Microcoleus sp</name>
    <dbReference type="NCBI Taxonomy" id="259945"/>
    <lineage>
        <taxon>Bacteria</taxon>
        <taxon>Bacillati</taxon>
        <taxon>Cyanobacteriota</taxon>
        <taxon>Cyanophyceae</taxon>
        <taxon>Oscillatoriophycideae</taxon>
        <taxon>Oscillatoriales</taxon>
        <taxon>Microcoleaceae</taxon>
        <taxon>Microcoleus</taxon>
        <taxon>environmental samples</taxon>
    </lineage>
</organism>
<reference evidence="1" key="1">
    <citation type="submission" date="2020-02" db="EMBL/GenBank/DDBJ databases">
        <authorList>
            <person name="Meier V. D."/>
        </authorList>
    </citation>
    <scope>NUCLEOTIDE SEQUENCE</scope>
    <source>
        <strain evidence="1">AVDCRST_MAG84</strain>
    </source>
</reference>
<evidence type="ECO:0000313" key="1">
    <source>
        <dbReference type="EMBL" id="CAA9345868.1"/>
    </source>
</evidence>
<accession>A0A6J4M0W9</accession>
<protein>
    <submittedName>
        <fullName evidence="1">Uncharacterized protein</fullName>
    </submittedName>
</protein>
<name>A0A6J4M0W9_9CYAN</name>
<dbReference type="AlphaFoldDB" id="A0A6J4M0W9"/>
<dbReference type="EMBL" id="CADCTZ010000468">
    <property type="protein sequence ID" value="CAA9345868.1"/>
    <property type="molecule type" value="Genomic_DNA"/>
</dbReference>